<evidence type="ECO:0000313" key="2">
    <source>
        <dbReference type="EMBL" id="SIT91299.1"/>
    </source>
</evidence>
<reference evidence="3" key="1">
    <citation type="submission" date="2017-01" db="EMBL/GenBank/DDBJ databases">
        <authorList>
            <person name="Varghese N."/>
            <person name="Submissions S."/>
        </authorList>
    </citation>
    <scope>NUCLEOTIDE SEQUENCE [LARGE SCALE GENOMIC DNA]</scope>
    <source>
        <strain evidence="3">DSM 29591</strain>
    </source>
</reference>
<dbReference type="Pfam" id="PF04028">
    <property type="entry name" value="DUF374"/>
    <property type="match status" value="1"/>
</dbReference>
<dbReference type="InterPro" id="IPR007172">
    <property type="entry name" value="DUF374"/>
</dbReference>
<organism evidence="2 3">
    <name type="scientific">Yoonia rosea</name>
    <dbReference type="NCBI Taxonomy" id="287098"/>
    <lineage>
        <taxon>Bacteria</taxon>
        <taxon>Pseudomonadati</taxon>
        <taxon>Pseudomonadota</taxon>
        <taxon>Alphaproteobacteria</taxon>
        <taxon>Rhodobacterales</taxon>
        <taxon>Paracoccaceae</taxon>
        <taxon>Yoonia</taxon>
    </lineage>
</organism>
<dbReference type="STRING" id="287098.SAMN05421665_3312"/>
<gene>
    <name evidence="2" type="ORF">SAMN05421665_3312</name>
</gene>
<evidence type="ECO:0000313" key="3">
    <source>
        <dbReference type="Proteomes" id="UP000186997"/>
    </source>
</evidence>
<feature type="domain" description="DUF374" evidence="1">
    <location>
        <begin position="88"/>
        <end position="135"/>
    </location>
</feature>
<dbReference type="AlphaFoldDB" id="A0A1R3XIF6"/>
<dbReference type="EMBL" id="FTPR01000004">
    <property type="protein sequence ID" value="SIT91299.1"/>
    <property type="molecule type" value="Genomic_DNA"/>
</dbReference>
<protein>
    <recommendedName>
        <fullName evidence="1">DUF374 domain-containing protein</fullName>
    </recommendedName>
</protein>
<accession>A0A1R3XIF6</accession>
<keyword evidence="3" id="KW-1185">Reference proteome</keyword>
<sequence length="229" mass="25678">MSLRRRIEKSERFVNAVGRLVLLYLNLVQRTTRWQSEGVDELRAAMAEGPVLLVMWHSRLMMIAHHWPVESGSLSSLHDTSPIARVVGAVHQLSGLRPMKMSAKVSNIVASRTVLKRVKDGVSIGLTADGPRGPALQLKDPPLEWARATGLPIFCYAFSTTRQRRAQSWDRLLIPRPFSKGAYVFARFPKKVPRKPDAAELENLREEIARFIDANTARADAMIDLPHGP</sequence>
<dbReference type="RefSeq" id="WP_076660979.1">
    <property type="nucleotide sequence ID" value="NZ_FTPR01000004.1"/>
</dbReference>
<evidence type="ECO:0000259" key="1">
    <source>
        <dbReference type="Pfam" id="PF04028"/>
    </source>
</evidence>
<proteinExistence type="predicted"/>
<dbReference type="Proteomes" id="UP000186997">
    <property type="component" value="Unassembled WGS sequence"/>
</dbReference>
<name>A0A1R3XIF6_9RHOB</name>